<reference evidence="1" key="1">
    <citation type="submission" date="2021-12" db="EMBL/GenBank/DDBJ databases">
        <authorList>
            <person name="Martin H S."/>
        </authorList>
    </citation>
    <scope>NUCLEOTIDE SEQUENCE</scope>
</reference>
<dbReference type="EMBL" id="OV170226">
    <property type="protein sequence ID" value="CAH0727550.1"/>
    <property type="molecule type" value="Genomic_DNA"/>
</dbReference>
<sequence length="77" mass="8685">MLHLRPFKDLYLVHRKPYDGLKMAKNTDILVGAGDGPLWAGSSFIPFLYYKLLFGHFYRLPPRSAAAAAARALSYID</sequence>
<dbReference type="AlphaFoldDB" id="A0A8J9VJK2"/>
<dbReference type="Proteomes" id="UP000838878">
    <property type="component" value="Chromosome 6"/>
</dbReference>
<accession>A0A8J9VJK2</accession>
<organism evidence="1 2">
    <name type="scientific">Brenthis ino</name>
    <name type="common">lesser marbled fritillary</name>
    <dbReference type="NCBI Taxonomy" id="405034"/>
    <lineage>
        <taxon>Eukaryota</taxon>
        <taxon>Metazoa</taxon>
        <taxon>Ecdysozoa</taxon>
        <taxon>Arthropoda</taxon>
        <taxon>Hexapoda</taxon>
        <taxon>Insecta</taxon>
        <taxon>Pterygota</taxon>
        <taxon>Neoptera</taxon>
        <taxon>Endopterygota</taxon>
        <taxon>Lepidoptera</taxon>
        <taxon>Glossata</taxon>
        <taxon>Ditrysia</taxon>
        <taxon>Papilionoidea</taxon>
        <taxon>Nymphalidae</taxon>
        <taxon>Heliconiinae</taxon>
        <taxon>Argynnini</taxon>
        <taxon>Brenthis</taxon>
    </lineage>
</organism>
<evidence type="ECO:0000313" key="1">
    <source>
        <dbReference type="EMBL" id="CAH0727550.1"/>
    </source>
</evidence>
<protein>
    <submittedName>
        <fullName evidence="1">Uncharacterized protein</fullName>
    </submittedName>
</protein>
<proteinExistence type="predicted"/>
<keyword evidence="2" id="KW-1185">Reference proteome</keyword>
<evidence type="ECO:0000313" key="2">
    <source>
        <dbReference type="Proteomes" id="UP000838878"/>
    </source>
</evidence>
<name>A0A8J9VJK2_9NEOP</name>
<feature type="non-terminal residue" evidence="1">
    <location>
        <position position="77"/>
    </location>
</feature>
<gene>
    <name evidence="1" type="ORF">BINO364_LOCUS12878</name>
</gene>